<name>A0A840C4T0_9HYPH</name>
<organism evidence="1 2">
    <name type="scientific">Chelatococcus caeni</name>
    <dbReference type="NCBI Taxonomy" id="1348468"/>
    <lineage>
        <taxon>Bacteria</taxon>
        <taxon>Pseudomonadati</taxon>
        <taxon>Pseudomonadota</taxon>
        <taxon>Alphaproteobacteria</taxon>
        <taxon>Hyphomicrobiales</taxon>
        <taxon>Chelatococcaceae</taxon>
        <taxon>Chelatococcus</taxon>
    </lineage>
</organism>
<dbReference type="AlphaFoldDB" id="A0A840C4T0"/>
<evidence type="ECO:0000313" key="2">
    <source>
        <dbReference type="Proteomes" id="UP000577362"/>
    </source>
</evidence>
<accession>A0A840C4T0</accession>
<protein>
    <submittedName>
        <fullName evidence="1">Uncharacterized protein</fullName>
    </submittedName>
</protein>
<proteinExistence type="predicted"/>
<sequence>MDGAPGFEVALPPDSRCVRLIESVQGARKWPRGLVREGHVWMWSVPAERWREMRKILPILKGIITVKYAKEGAPA</sequence>
<dbReference type="EMBL" id="JACIEN010000002">
    <property type="protein sequence ID" value="MBB4017407.1"/>
    <property type="molecule type" value="Genomic_DNA"/>
</dbReference>
<reference evidence="1 2" key="1">
    <citation type="submission" date="2020-08" db="EMBL/GenBank/DDBJ databases">
        <title>Genomic Encyclopedia of Type Strains, Phase IV (KMG-IV): sequencing the most valuable type-strain genomes for metagenomic binning, comparative biology and taxonomic classification.</title>
        <authorList>
            <person name="Goeker M."/>
        </authorList>
    </citation>
    <scope>NUCLEOTIDE SEQUENCE [LARGE SCALE GENOMIC DNA]</scope>
    <source>
        <strain evidence="1 2">DSM 103737</strain>
    </source>
</reference>
<gene>
    <name evidence="1" type="ORF">GGR16_002436</name>
</gene>
<comment type="caution">
    <text evidence="1">The sequence shown here is derived from an EMBL/GenBank/DDBJ whole genome shotgun (WGS) entry which is preliminary data.</text>
</comment>
<dbReference type="Proteomes" id="UP000577362">
    <property type="component" value="Unassembled WGS sequence"/>
</dbReference>
<evidence type="ECO:0000313" key="1">
    <source>
        <dbReference type="EMBL" id="MBB4017407.1"/>
    </source>
</evidence>
<keyword evidence="2" id="KW-1185">Reference proteome</keyword>